<organism evidence="1 2">
    <name type="scientific">Rhodoferax fermentans</name>
    <dbReference type="NCBI Taxonomy" id="28066"/>
    <lineage>
        <taxon>Bacteria</taxon>
        <taxon>Pseudomonadati</taxon>
        <taxon>Pseudomonadota</taxon>
        <taxon>Betaproteobacteria</taxon>
        <taxon>Burkholderiales</taxon>
        <taxon>Comamonadaceae</taxon>
        <taxon>Rhodoferax</taxon>
    </lineage>
</organism>
<evidence type="ECO:0000313" key="2">
    <source>
        <dbReference type="Proteomes" id="UP000190750"/>
    </source>
</evidence>
<proteinExistence type="predicted"/>
<dbReference type="STRING" id="28066.RF819_03200"/>
<dbReference type="EMBL" id="MTJN01000002">
    <property type="protein sequence ID" value="OOV05850.1"/>
    <property type="molecule type" value="Genomic_DNA"/>
</dbReference>
<reference evidence="1 2" key="1">
    <citation type="submission" date="2017-01" db="EMBL/GenBank/DDBJ databases">
        <title>Genome sequencing of Rhodoferax fermentans JCM 7819.</title>
        <authorList>
            <person name="Kim Y.J."/>
            <person name="Farh M.E.-A."/>
            <person name="Yang D.-C."/>
        </authorList>
    </citation>
    <scope>NUCLEOTIDE SEQUENCE [LARGE SCALE GENOMIC DNA]</scope>
    <source>
        <strain evidence="1 2">JCM 7819</strain>
    </source>
</reference>
<protein>
    <recommendedName>
        <fullName evidence="3">Mor transcription activator domain-containing protein</fullName>
    </recommendedName>
</protein>
<name>A0A1T1ANY5_RHOFE</name>
<dbReference type="OrthoDB" id="8896696at2"/>
<dbReference type="SUPFAM" id="SSF46689">
    <property type="entry name" value="Homeodomain-like"/>
    <property type="match status" value="1"/>
</dbReference>
<dbReference type="Proteomes" id="UP000190750">
    <property type="component" value="Unassembled WGS sequence"/>
</dbReference>
<dbReference type="AlphaFoldDB" id="A0A1T1ANY5"/>
<comment type="caution">
    <text evidence="1">The sequence shown here is derived from an EMBL/GenBank/DDBJ whole genome shotgun (WGS) entry which is preliminary data.</text>
</comment>
<dbReference type="RefSeq" id="WP_078363629.1">
    <property type="nucleotide sequence ID" value="NZ_MTJN01000002.1"/>
</dbReference>
<gene>
    <name evidence="1" type="ORF">RF819_03200</name>
</gene>
<evidence type="ECO:0000313" key="1">
    <source>
        <dbReference type="EMBL" id="OOV05850.1"/>
    </source>
</evidence>
<sequence>MSRPAPKLTVKPQALPAALRELARVLGDSDALRLVGMHGGARVSVPKQARADHPLRMALGEEAFGRLVAEYAGETIELPKGDAYLRELRHDQVRQCREQGLTVDETAEAVGYSRRHVINIIGGHADGTDTLTMDMFEEAPCSYAGQANDPFGMGARG</sequence>
<dbReference type="InterPro" id="IPR009057">
    <property type="entry name" value="Homeodomain-like_sf"/>
</dbReference>
<accession>A0A1T1ANY5</accession>
<evidence type="ECO:0008006" key="3">
    <source>
        <dbReference type="Google" id="ProtNLM"/>
    </source>
</evidence>
<keyword evidence="2" id="KW-1185">Reference proteome</keyword>